<dbReference type="GO" id="GO:0006508">
    <property type="term" value="P:proteolysis"/>
    <property type="evidence" value="ECO:0007669"/>
    <property type="project" value="UniProtKB-KW"/>
</dbReference>
<comment type="caution">
    <text evidence="8">The sequence shown here is derived from an EMBL/GenBank/DDBJ whole genome shotgun (WGS) entry which is preliminary data.</text>
</comment>
<evidence type="ECO:0000313" key="8">
    <source>
        <dbReference type="EMBL" id="MBB5721567.1"/>
    </source>
</evidence>
<dbReference type="InterPro" id="IPR000587">
    <property type="entry name" value="Creatinase_N"/>
</dbReference>
<keyword evidence="2 5" id="KW-0479">Metal-binding</keyword>
<dbReference type="SUPFAM" id="SSF55920">
    <property type="entry name" value="Creatinase/aminopeptidase"/>
    <property type="match status" value="1"/>
</dbReference>
<gene>
    <name evidence="8" type="ORF">FHS72_001179</name>
</gene>
<keyword evidence="9" id="KW-1185">Reference proteome</keyword>
<dbReference type="InterPro" id="IPR036005">
    <property type="entry name" value="Creatinase/aminopeptidase-like"/>
</dbReference>
<dbReference type="PANTHER" id="PTHR46112">
    <property type="entry name" value="AMINOPEPTIDASE"/>
    <property type="match status" value="1"/>
</dbReference>
<dbReference type="InterPro" id="IPR001131">
    <property type="entry name" value="Peptidase_M24B_aminopep-P_CS"/>
</dbReference>
<evidence type="ECO:0000313" key="9">
    <source>
        <dbReference type="Proteomes" id="UP000535415"/>
    </source>
</evidence>
<dbReference type="AlphaFoldDB" id="A0A7W9EXB2"/>
<keyword evidence="1" id="KW-0645">Protease</keyword>
<evidence type="ECO:0000256" key="3">
    <source>
        <dbReference type="ARBA" id="ARBA00022801"/>
    </source>
</evidence>
<comment type="similarity">
    <text evidence="5">Belongs to the peptidase M24B family.</text>
</comment>
<feature type="domain" description="Creatinase N-terminal" evidence="7">
    <location>
        <begin position="10"/>
        <end position="125"/>
    </location>
</feature>
<evidence type="ECO:0000256" key="2">
    <source>
        <dbReference type="ARBA" id="ARBA00022723"/>
    </source>
</evidence>
<dbReference type="Gene3D" id="3.40.350.10">
    <property type="entry name" value="Creatinase/prolidase N-terminal domain"/>
    <property type="match status" value="1"/>
</dbReference>
<organism evidence="8 9">
    <name type="scientific">Yoonia ponticola</name>
    <dbReference type="NCBI Taxonomy" id="1524255"/>
    <lineage>
        <taxon>Bacteria</taxon>
        <taxon>Pseudomonadati</taxon>
        <taxon>Pseudomonadota</taxon>
        <taxon>Alphaproteobacteria</taxon>
        <taxon>Rhodobacterales</taxon>
        <taxon>Paracoccaceae</taxon>
        <taxon>Yoonia</taxon>
    </lineage>
</organism>
<keyword evidence="8" id="KW-0031">Aminopeptidase</keyword>
<dbReference type="RefSeq" id="WP_183527013.1">
    <property type="nucleotide sequence ID" value="NZ_JACIJM010000003.1"/>
</dbReference>
<evidence type="ECO:0000256" key="1">
    <source>
        <dbReference type="ARBA" id="ARBA00022670"/>
    </source>
</evidence>
<accession>A0A7W9EXB2</accession>
<keyword evidence="4" id="KW-0482">Metalloprotease</keyword>
<name>A0A7W9EXB2_9RHOB</name>
<dbReference type="InterPro" id="IPR000994">
    <property type="entry name" value="Pept_M24"/>
</dbReference>
<proteinExistence type="inferred from homology"/>
<dbReference type="Pfam" id="PF00557">
    <property type="entry name" value="Peptidase_M24"/>
    <property type="match status" value="1"/>
</dbReference>
<evidence type="ECO:0000259" key="6">
    <source>
        <dbReference type="Pfam" id="PF00557"/>
    </source>
</evidence>
<protein>
    <submittedName>
        <fullName evidence="8">Xaa-Pro aminopeptidase</fullName>
    </submittedName>
</protein>
<sequence>MNTPALTQSRLSKLRTRMAETQTDLVALGPSSHMAWLSGVHPHGDERPVMLLVAQDYAGFLMPSLNGAAARDATDLPFHEWRDDEGPEAALTDLLKAASATGSGLSVVLDETMRTDFALRLLDAMDAPKRRFTDDTVALLRAAKDDAEYDAIKAAHVLNDGAVQAAFAALREGITEREIEGVINAHYKENGATLEFCSVCFGASGAFPHHYSGDTKLTANTAILLDTGCRLNGYPSDMTRCGFFGTPDDTYTEVFNVVEQAVQAALAIAKPGVLARDIDKAARDVITAAGYGDKFLHRTGHGLGIDIHEPPYIAANSDVVLNEGNVFSIEPGIYLSGEFGVRLEEIVILREGGPEIFSDMPRKLVQVNTDGAS</sequence>
<dbReference type="PANTHER" id="PTHR46112:SF9">
    <property type="entry name" value="XAA-PRO AMINOPEPTIDASE"/>
    <property type="match status" value="1"/>
</dbReference>
<feature type="domain" description="Peptidase M24" evidence="6">
    <location>
        <begin position="151"/>
        <end position="350"/>
    </location>
</feature>
<dbReference type="GO" id="GO:0008237">
    <property type="term" value="F:metallopeptidase activity"/>
    <property type="evidence" value="ECO:0007669"/>
    <property type="project" value="UniProtKB-KW"/>
</dbReference>
<dbReference type="PROSITE" id="PS00491">
    <property type="entry name" value="PROLINE_PEPTIDASE"/>
    <property type="match status" value="1"/>
</dbReference>
<dbReference type="EMBL" id="JACIJM010000003">
    <property type="protein sequence ID" value="MBB5721567.1"/>
    <property type="molecule type" value="Genomic_DNA"/>
</dbReference>
<evidence type="ECO:0000256" key="5">
    <source>
        <dbReference type="RuleBase" id="RU000590"/>
    </source>
</evidence>
<dbReference type="InterPro" id="IPR050659">
    <property type="entry name" value="Peptidase_M24B"/>
</dbReference>
<keyword evidence="3" id="KW-0378">Hydrolase</keyword>
<dbReference type="GO" id="GO:0004177">
    <property type="term" value="F:aminopeptidase activity"/>
    <property type="evidence" value="ECO:0007669"/>
    <property type="project" value="UniProtKB-KW"/>
</dbReference>
<dbReference type="Pfam" id="PF01321">
    <property type="entry name" value="Creatinase_N"/>
    <property type="match status" value="1"/>
</dbReference>
<evidence type="ECO:0000259" key="7">
    <source>
        <dbReference type="Pfam" id="PF01321"/>
    </source>
</evidence>
<reference evidence="8 9" key="1">
    <citation type="submission" date="2020-08" db="EMBL/GenBank/DDBJ databases">
        <title>Genomic Encyclopedia of Type Strains, Phase IV (KMG-IV): sequencing the most valuable type-strain genomes for metagenomic binning, comparative biology and taxonomic classification.</title>
        <authorList>
            <person name="Goeker M."/>
        </authorList>
    </citation>
    <scope>NUCLEOTIDE SEQUENCE [LARGE SCALE GENOMIC DNA]</scope>
    <source>
        <strain evidence="8 9">DSM 101064</strain>
    </source>
</reference>
<evidence type="ECO:0000256" key="4">
    <source>
        <dbReference type="ARBA" id="ARBA00023049"/>
    </source>
</evidence>
<dbReference type="SUPFAM" id="SSF53092">
    <property type="entry name" value="Creatinase/prolidase N-terminal domain"/>
    <property type="match status" value="1"/>
</dbReference>
<dbReference type="Proteomes" id="UP000535415">
    <property type="component" value="Unassembled WGS sequence"/>
</dbReference>
<dbReference type="GO" id="GO:0046872">
    <property type="term" value="F:metal ion binding"/>
    <property type="evidence" value="ECO:0007669"/>
    <property type="project" value="UniProtKB-KW"/>
</dbReference>
<dbReference type="InterPro" id="IPR029149">
    <property type="entry name" value="Creatin/AminoP/Spt16_N"/>
</dbReference>
<dbReference type="Gene3D" id="3.90.230.10">
    <property type="entry name" value="Creatinase/methionine aminopeptidase superfamily"/>
    <property type="match status" value="1"/>
</dbReference>